<dbReference type="OMA" id="ICCQADT"/>
<sequence length="134" mass="14412">MASASTKSLITIAIVVLSLIGKGFVAAKVDDCYYTAADIKISQKPTGAIIKGLPEYEVTFYNSCRCTHTNVLLDCHGFASVEDIGDDLRPRSDGTCLLTDGSGPIRGYSTIKVKYAWKTPSTITPLLSQVDCRS</sequence>
<dbReference type="Pfam" id="PF24068">
    <property type="entry name" value="TPD1_C"/>
    <property type="match status" value="1"/>
</dbReference>
<name>A0A4Y7JVL4_PAPSO</name>
<evidence type="ECO:0000256" key="1">
    <source>
        <dbReference type="ARBA" id="ARBA00022729"/>
    </source>
</evidence>
<keyword evidence="1 2" id="KW-0732">Signal</keyword>
<feature type="signal peptide" evidence="2">
    <location>
        <begin position="1"/>
        <end position="27"/>
    </location>
</feature>
<evidence type="ECO:0000256" key="2">
    <source>
        <dbReference type="SAM" id="SignalP"/>
    </source>
</evidence>
<dbReference type="AlphaFoldDB" id="A0A4Y7JVL4"/>
<organism evidence="4 5">
    <name type="scientific">Papaver somniferum</name>
    <name type="common">Opium poppy</name>
    <dbReference type="NCBI Taxonomy" id="3469"/>
    <lineage>
        <taxon>Eukaryota</taxon>
        <taxon>Viridiplantae</taxon>
        <taxon>Streptophyta</taxon>
        <taxon>Embryophyta</taxon>
        <taxon>Tracheophyta</taxon>
        <taxon>Spermatophyta</taxon>
        <taxon>Magnoliopsida</taxon>
        <taxon>Ranunculales</taxon>
        <taxon>Papaveraceae</taxon>
        <taxon>Papaveroideae</taxon>
        <taxon>Papaver</taxon>
    </lineage>
</organism>
<dbReference type="OrthoDB" id="600752at2759"/>
<evidence type="ECO:0000313" key="5">
    <source>
        <dbReference type="Proteomes" id="UP000316621"/>
    </source>
</evidence>
<dbReference type="PANTHER" id="PTHR33184">
    <property type="entry name" value="PROTEIN TAPETUM DETERMINANT 1-LIKE-RELATED"/>
    <property type="match status" value="1"/>
</dbReference>
<dbReference type="InterPro" id="IPR040361">
    <property type="entry name" value="TPD1"/>
</dbReference>
<evidence type="ECO:0000313" key="3">
    <source>
        <dbReference type="EMBL" id="RZC64746.1"/>
    </source>
</evidence>
<feature type="chain" id="PRO_5036129597" evidence="2">
    <location>
        <begin position="28"/>
        <end position="134"/>
    </location>
</feature>
<protein>
    <submittedName>
        <fullName evidence="4">Uncharacterized protein</fullName>
    </submittedName>
</protein>
<reference evidence="4 5" key="1">
    <citation type="journal article" date="2018" name="Science">
        <title>The opium poppy genome and morphinan production.</title>
        <authorList>
            <person name="Guo L."/>
            <person name="Winzer T."/>
            <person name="Yang X."/>
            <person name="Li Y."/>
            <person name="Ning Z."/>
            <person name="He Z."/>
            <person name="Teodor R."/>
            <person name="Lu Y."/>
            <person name="Bowser T.A."/>
            <person name="Graham I.A."/>
            <person name="Ye K."/>
        </authorList>
    </citation>
    <scope>NUCLEOTIDE SEQUENCE [LARGE SCALE GENOMIC DNA]</scope>
    <source>
        <strain evidence="5">cv. HN1</strain>
        <tissue evidence="4">Leaves</tissue>
    </source>
</reference>
<gene>
    <name evidence="4" type="ORF">C5167_008435</name>
    <name evidence="3" type="ORF">C5167_008440</name>
</gene>
<dbReference type="GO" id="GO:0001709">
    <property type="term" value="P:cell fate determination"/>
    <property type="evidence" value="ECO:0007669"/>
    <property type="project" value="TreeGrafter"/>
</dbReference>
<dbReference type="Gramene" id="RZC64747">
    <property type="protein sequence ID" value="RZC64747"/>
    <property type="gene ID" value="C5167_008435"/>
</dbReference>
<accession>A0A4Y7JVL4</accession>
<dbReference type="EMBL" id="CM010720">
    <property type="protein sequence ID" value="RZC64747.1"/>
    <property type="molecule type" value="Genomic_DNA"/>
</dbReference>
<proteinExistence type="predicted"/>
<keyword evidence="5" id="KW-1185">Reference proteome</keyword>
<dbReference type="PANTHER" id="PTHR33184:SF72">
    <property type="entry name" value="BETA-1,3-N-ACETYLGLUCOSAMINYLTRANSFERASE FAMILY PROTEIN"/>
    <property type="match status" value="1"/>
</dbReference>
<evidence type="ECO:0000313" key="4">
    <source>
        <dbReference type="EMBL" id="RZC64747.1"/>
    </source>
</evidence>
<dbReference type="EMBL" id="CM010720">
    <property type="protein sequence ID" value="RZC64746.1"/>
    <property type="molecule type" value="Genomic_DNA"/>
</dbReference>
<dbReference type="Proteomes" id="UP000316621">
    <property type="component" value="Chromosome 6"/>
</dbReference>
<dbReference type="Gramene" id="RZC64746">
    <property type="protein sequence ID" value="RZC64746"/>
    <property type="gene ID" value="C5167_008440"/>
</dbReference>